<dbReference type="Pfam" id="PF26149">
    <property type="entry name" value="YuzK"/>
    <property type="match status" value="1"/>
</dbReference>
<dbReference type="Proteomes" id="UP000199687">
    <property type="component" value="Unassembled WGS sequence"/>
</dbReference>
<dbReference type="AlphaFoldDB" id="A0A1H9P992"/>
<name>A0A1H9P992_9BACI</name>
<sequence>MQQSHGLGYAEYSRKLSKRLKVEEERENDYEKSQKIVNEVNRIVHR</sequence>
<dbReference type="RefSeq" id="WP_175480365.1">
    <property type="nucleotide sequence ID" value="NZ_FOGL01000004.1"/>
</dbReference>
<dbReference type="InterPro" id="IPR058676">
    <property type="entry name" value="YuzK"/>
</dbReference>
<accession>A0A1H9P992</accession>
<evidence type="ECO:0000313" key="2">
    <source>
        <dbReference type="Proteomes" id="UP000199687"/>
    </source>
</evidence>
<reference evidence="1 2" key="1">
    <citation type="submission" date="2016-10" db="EMBL/GenBank/DDBJ databases">
        <authorList>
            <person name="de Groot N.N."/>
        </authorList>
    </citation>
    <scope>NUCLEOTIDE SEQUENCE [LARGE SCALE GENOMIC DNA]</scope>
    <source>
        <strain evidence="1 2">CGMCC 1.7727</strain>
    </source>
</reference>
<gene>
    <name evidence="1" type="ORF">SAMN04487944_104157</name>
</gene>
<proteinExistence type="predicted"/>
<keyword evidence="2" id="KW-1185">Reference proteome</keyword>
<organism evidence="1 2">
    <name type="scientific">Gracilibacillus ureilyticus</name>
    <dbReference type="NCBI Taxonomy" id="531814"/>
    <lineage>
        <taxon>Bacteria</taxon>
        <taxon>Bacillati</taxon>
        <taxon>Bacillota</taxon>
        <taxon>Bacilli</taxon>
        <taxon>Bacillales</taxon>
        <taxon>Bacillaceae</taxon>
        <taxon>Gracilibacillus</taxon>
    </lineage>
</organism>
<protein>
    <submittedName>
        <fullName evidence="1">Uncharacterized protein</fullName>
    </submittedName>
</protein>
<evidence type="ECO:0000313" key="1">
    <source>
        <dbReference type="EMBL" id="SER44824.1"/>
    </source>
</evidence>
<dbReference type="EMBL" id="FOGL01000004">
    <property type="protein sequence ID" value="SER44824.1"/>
    <property type="molecule type" value="Genomic_DNA"/>
</dbReference>